<evidence type="ECO:0000313" key="3">
    <source>
        <dbReference type="WBParaSite" id="L893_g21489.t1"/>
    </source>
</evidence>
<dbReference type="InterPro" id="IPR046350">
    <property type="entry name" value="Cystatin_sf"/>
</dbReference>
<accession>A0A1I7Z068</accession>
<dbReference type="CDD" id="cd00042">
    <property type="entry name" value="CY"/>
    <property type="match status" value="1"/>
</dbReference>
<dbReference type="SMART" id="SM00043">
    <property type="entry name" value="CY"/>
    <property type="match status" value="1"/>
</dbReference>
<protein>
    <submittedName>
        <fullName evidence="3">Cystatin domain-containing protein</fullName>
    </submittedName>
</protein>
<reference evidence="3" key="1">
    <citation type="submission" date="2016-11" db="UniProtKB">
        <authorList>
            <consortium name="WormBaseParasite"/>
        </authorList>
    </citation>
    <scope>IDENTIFICATION</scope>
</reference>
<sequence>VPAMSKESKLARNEKGAYLLTPESEDYQVFLWKAVKYINEQSDSKYHFFPVNVTKAERLLVSGDLYTFEFEVVETGESKEAITHEQLRSSSPPPKEGAKRHVYEVKIWSKPWMDFEEYTIVNSKEI</sequence>
<evidence type="ECO:0000259" key="1">
    <source>
        <dbReference type="SMART" id="SM00043"/>
    </source>
</evidence>
<dbReference type="SUPFAM" id="SSF54403">
    <property type="entry name" value="Cystatin/monellin"/>
    <property type="match status" value="1"/>
</dbReference>
<dbReference type="InterPro" id="IPR000010">
    <property type="entry name" value="Cystatin_dom"/>
</dbReference>
<dbReference type="Proteomes" id="UP000095287">
    <property type="component" value="Unplaced"/>
</dbReference>
<dbReference type="Gene3D" id="3.10.450.10">
    <property type="match status" value="1"/>
</dbReference>
<dbReference type="WBParaSite" id="L893_g21489.t1">
    <property type="protein sequence ID" value="L893_g21489.t1"/>
    <property type="gene ID" value="L893_g21489"/>
</dbReference>
<evidence type="ECO:0000313" key="2">
    <source>
        <dbReference type="Proteomes" id="UP000095287"/>
    </source>
</evidence>
<dbReference type="AlphaFoldDB" id="A0A1I7Z068"/>
<proteinExistence type="predicted"/>
<feature type="domain" description="Cystatin" evidence="1">
    <location>
        <begin position="12"/>
        <end position="124"/>
    </location>
</feature>
<dbReference type="Pfam" id="PF00031">
    <property type="entry name" value="Cystatin"/>
    <property type="match status" value="1"/>
</dbReference>
<name>A0A1I7Z068_9BILA</name>
<organism evidence="2 3">
    <name type="scientific">Steinernema glaseri</name>
    <dbReference type="NCBI Taxonomy" id="37863"/>
    <lineage>
        <taxon>Eukaryota</taxon>
        <taxon>Metazoa</taxon>
        <taxon>Ecdysozoa</taxon>
        <taxon>Nematoda</taxon>
        <taxon>Chromadorea</taxon>
        <taxon>Rhabditida</taxon>
        <taxon>Tylenchina</taxon>
        <taxon>Panagrolaimomorpha</taxon>
        <taxon>Strongyloidoidea</taxon>
        <taxon>Steinernematidae</taxon>
        <taxon>Steinernema</taxon>
    </lineage>
</organism>
<dbReference type="GO" id="GO:0004869">
    <property type="term" value="F:cysteine-type endopeptidase inhibitor activity"/>
    <property type="evidence" value="ECO:0007669"/>
    <property type="project" value="InterPro"/>
</dbReference>
<keyword evidence="2" id="KW-1185">Reference proteome</keyword>